<evidence type="ECO:0000313" key="3">
    <source>
        <dbReference type="Proteomes" id="UP001642409"/>
    </source>
</evidence>
<evidence type="ECO:0000313" key="2">
    <source>
        <dbReference type="EMBL" id="CAL6028967.1"/>
    </source>
</evidence>
<dbReference type="Gene3D" id="3.80.10.10">
    <property type="entry name" value="Ribonuclease Inhibitor"/>
    <property type="match status" value="1"/>
</dbReference>
<organism evidence="1">
    <name type="scientific">Hexamita inflata</name>
    <dbReference type="NCBI Taxonomy" id="28002"/>
    <lineage>
        <taxon>Eukaryota</taxon>
        <taxon>Metamonada</taxon>
        <taxon>Diplomonadida</taxon>
        <taxon>Hexamitidae</taxon>
        <taxon>Hexamitinae</taxon>
        <taxon>Hexamita</taxon>
    </lineage>
</organism>
<protein>
    <submittedName>
        <fullName evidence="1">Leucine-rich repeat domain superfamily</fullName>
    </submittedName>
    <submittedName>
        <fullName evidence="2">Leucine-rich_repeat domain superfamily</fullName>
    </submittedName>
</protein>
<dbReference type="SUPFAM" id="SSF52058">
    <property type="entry name" value="L domain-like"/>
    <property type="match status" value="1"/>
</dbReference>
<comment type="caution">
    <text evidence="1">The sequence shown here is derived from an EMBL/GenBank/DDBJ whole genome shotgun (WGS) entry which is preliminary data.</text>
</comment>
<dbReference type="EMBL" id="CATOUU010001179">
    <property type="protein sequence ID" value="CAI9977683.1"/>
    <property type="molecule type" value="Genomic_DNA"/>
</dbReference>
<reference evidence="2 3" key="2">
    <citation type="submission" date="2024-07" db="EMBL/GenBank/DDBJ databases">
        <authorList>
            <person name="Akdeniz Z."/>
        </authorList>
    </citation>
    <scope>NUCLEOTIDE SEQUENCE [LARGE SCALE GENOMIC DNA]</scope>
</reference>
<accession>A0AA86VTQ5</accession>
<dbReference type="EMBL" id="CAXDID020000108">
    <property type="protein sequence ID" value="CAL6028967.1"/>
    <property type="molecule type" value="Genomic_DNA"/>
</dbReference>
<proteinExistence type="predicted"/>
<dbReference type="InterPro" id="IPR032675">
    <property type="entry name" value="LRR_dom_sf"/>
</dbReference>
<keyword evidence="3" id="KW-1185">Reference proteome</keyword>
<gene>
    <name evidence="2" type="ORF">HINF_LOCUS32065</name>
    <name evidence="1" type="ORF">HINF_LOCUS65328</name>
</gene>
<dbReference type="InterPro" id="IPR001611">
    <property type="entry name" value="Leu-rich_rpt"/>
</dbReference>
<dbReference type="Proteomes" id="UP001642409">
    <property type="component" value="Unassembled WGS sequence"/>
</dbReference>
<reference evidence="1" key="1">
    <citation type="submission" date="2023-06" db="EMBL/GenBank/DDBJ databases">
        <authorList>
            <person name="Kurt Z."/>
        </authorList>
    </citation>
    <scope>NUCLEOTIDE SEQUENCE</scope>
</reference>
<dbReference type="AlphaFoldDB" id="A0AA86VTQ5"/>
<sequence length="108" mass="12237">MVVIRIHSDLQMENNISRLRQLQRNDAVVIKNCIIVNFLGISNKIGELTINNCTISSLEGIESFSNLSMLNLSNNNLRDIQLISELKQIQILNLQDIIGQYPLRLCAT</sequence>
<name>A0AA86VTQ5_9EUKA</name>
<evidence type="ECO:0000313" key="1">
    <source>
        <dbReference type="EMBL" id="CAI9977683.1"/>
    </source>
</evidence>
<dbReference type="PROSITE" id="PS51450">
    <property type="entry name" value="LRR"/>
    <property type="match status" value="1"/>
</dbReference>